<name>A0ABP6ID99_9ACTN</name>
<organism evidence="2 3">
    <name type="scientific">Streptosporangium fragile</name>
    <dbReference type="NCBI Taxonomy" id="46186"/>
    <lineage>
        <taxon>Bacteria</taxon>
        <taxon>Bacillati</taxon>
        <taxon>Actinomycetota</taxon>
        <taxon>Actinomycetes</taxon>
        <taxon>Streptosporangiales</taxon>
        <taxon>Streptosporangiaceae</taxon>
        <taxon>Streptosporangium</taxon>
    </lineage>
</organism>
<gene>
    <name evidence="2" type="ORF">GCM10010517_23580</name>
</gene>
<dbReference type="RefSeq" id="WP_344970496.1">
    <property type="nucleotide sequence ID" value="NZ_BAAAVI010000013.1"/>
</dbReference>
<comment type="caution">
    <text evidence="2">The sequence shown here is derived from an EMBL/GenBank/DDBJ whole genome shotgun (WGS) entry which is preliminary data.</text>
</comment>
<reference evidence="3" key="1">
    <citation type="journal article" date="2019" name="Int. J. Syst. Evol. Microbiol.">
        <title>The Global Catalogue of Microorganisms (GCM) 10K type strain sequencing project: providing services to taxonomists for standard genome sequencing and annotation.</title>
        <authorList>
            <consortium name="The Broad Institute Genomics Platform"/>
            <consortium name="The Broad Institute Genome Sequencing Center for Infectious Disease"/>
            <person name="Wu L."/>
            <person name="Ma J."/>
        </authorList>
    </citation>
    <scope>NUCLEOTIDE SEQUENCE [LARGE SCALE GENOMIC DNA]</scope>
    <source>
        <strain evidence="3">JCM 6242</strain>
    </source>
</reference>
<keyword evidence="3" id="KW-1185">Reference proteome</keyword>
<dbReference type="Proteomes" id="UP001500831">
    <property type="component" value="Unassembled WGS sequence"/>
</dbReference>
<protein>
    <submittedName>
        <fullName evidence="2">Uncharacterized protein</fullName>
    </submittedName>
</protein>
<accession>A0ABP6ID99</accession>
<evidence type="ECO:0000256" key="1">
    <source>
        <dbReference type="SAM" id="MobiDB-lite"/>
    </source>
</evidence>
<feature type="region of interest" description="Disordered" evidence="1">
    <location>
        <begin position="1"/>
        <end position="39"/>
    </location>
</feature>
<evidence type="ECO:0000313" key="2">
    <source>
        <dbReference type="EMBL" id="GAA2864379.1"/>
    </source>
</evidence>
<sequence length="142" mass="14759">MPFVAASPAQPAEEESAAAVSPTPTATASPASSWPPSRSCTYAQAGLRIDVKRARVSKPGEPDTLTRAEQGRLERAAARCGARDRVTVATPLYAGARVEECARPQVPDVILTSTSLWRSLWTANATSSGCGPVPVARVPSSG</sequence>
<dbReference type="EMBL" id="BAAAVI010000013">
    <property type="protein sequence ID" value="GAA2864379.1"/>
    <property type="molecule type" value="Genomic_DNA"/>
</dbReference>
<proteinExistence type="predicted"/>
<evidence type="ECO:0000313" key="3">
    <source>
        <dbReference type="Proteomes" id="UP001500831"/>
    </source>
</evidence>
<feature type="compositionally biased region" description="Low complexity" evidence="1">
    <location>
        <begin position="1"/>
        <end position="37"/>
    </location>
</feature>